<proteinExistence type="predicted"/>
<organism evidence="1 2">
    <name type="scientific">Flavobacterium terrae</name>
    <dbReference type="NCBI Taxonomy" id="415425"/>
    <lineage>
        <taxon>Bacteria</taxon>
        <taxon>Pseudomonadati</taxon>
        <taxon>Bacteroidota</taxon>
        <taxon>Flavobacteriia</taxon>
        <taxon>Flavobacteriales</taxon>
        <taxon>Flavobacteriaceae</taxon>
        <taxon>Flavobacterium</taxon>
    </lineage>
</organism>
<dbReference type="OrthoDB" id="676292at2"/>
<reference evidence="2" key="1">
    <citation type="submission" date="2016-11" db="EMBL/GenBank/DDBJ databases">
        <authorList>
            <person name="Varghese N."/>
            <person name="Submissions S."/>
        </authorList>
    </citation>
    <scope>NUCLEOTIDE SEQUENCE [LARGE SCALE GENOMIC DNA]</scope>
    <source>
        <strain evidence="2">DSM 18829</strain>
    </source>
</reference>
<protein>
    <submittedName>
        <fullName evidence="1">Uncharacterized protein</fullName>
    </submittedName>
</protein>
<gene>
    <name evidence="1" type="ORF">SAMN05444363_1036</name>
</gene>
<dbReference type="STRING" id="415425.SAMN05444363_1036"/>
<keyword evidence="2" id="KW-1185">Reference proteome</keyword>
<dbReference type="AlphaFoldDB" id="A0A1M6CPW1"/>
<accession>A0A1M6CPW1</accession>
<name>A0A1M6CPW1_9FLAO</name>
<evidence type="ECO:0000313" key="1">
    <source>
        <dbReference type="EMBL" id="SHI63067.1"/>
    </source>
</evidence>
<evidence type="ECO:0000313" key="2">
    <source>
        <dbReference type="Proteomes" id="UP000184488"/>
    </source>
</evidence>
<sequence>MESLYYISVNIKAVSGIDSYATYSLGEDKEKAIAIFNLLKGSSNISEHSVLTMDFTEMRDGIPFPITMLDCTFQEVVYNTKVITREIFKNLNL</sequence>
<dbReference type="RefSeq" id="WP_073309233.1">
    <property type="nucleotide sequence ID" value="NZ_FQZI01000002.1"/>
</dbReference>
<dbReference type="Proteomes" id="UP000184488">
    <property type="component" value="Unassembled WGS sequence"/>
</dbReference>
<dbReference type="EMBL" id="FQZI01000002">
    <property type="protein sequence ID" value="SHI63067.1"/>
    <property type="molecule type" value="Genomic_DNA"/>
</dbReference>